<proteinExistence type="inferred from homology"/>
<dbReference type="GO" id="GO:0006275">
    <property type="term" value="P:regulation of DNA replication"/>
    <property type="evidence" value="ECO:0007669"/>
    <property type="project" value="InterPro"/>
</dbReference>
<dbReference type="InterPro" id="IPR046938">
    <property type="entry name" value="DNA_clamp_sf"/>
</dbReference>
<dbReference type="InterPro" id="IPR022648">
    <property type="entry name" value="Pr_cel_nuc_antig_N"/>
</dbReference>
<dbReference type="Pfam" id="PF02747">
    <property type="entry name" value="PCNA_C"/>
    <property type="match status" value="1"/>
</dbReference>
<dbReference type="HAMAP" id="MF_00317">
    <property type="entry name" value="DNApol_clamp_arch"/>
    <property type="match status" value="1"/>
</dbReference>
<dbReference type="GO" id="GO:0030337">
    <property type="term" value="F:DNA polymerase processivity factor activity"/>
    <property type="evidence" value="ECO:0007669"/>
    <property type="project" value="InterPro"/>
</dbReference>
<reference evidence="5" key="1">
    <citation type="journal article" date="2020" name="Nature">
        <title>Giant virus diversity and host interactions through global metagenomics.</title>
        <authorList>
            <person name="Schulz F."/>
            <person name="Roux S."/>
            <person name="Paez-Espino D."/>
            <person name="Jungbluth S."/>
            <person name="Walsh D.A."/>
            <person name="Denef V.J."/>
            <person name="McMahon K.D."/>
            <person name="Konstantinidis K.T."/>
            <person name="Eloe-Fadrosh E.A."/>
            <person name="Kyrpides N.C."/>
            <person name="Woyke T."/>
        </authorList>
    </citation>
    <scope>NUCLEOTIDE SEQUENCE</scope>
    <source>
        <strain evidence="5">GVMAG-M-3300010158-13</strain>
    </source>
</reference>
<evidence type="ECO:0000313" key="5">
    <source>
        <dbReference type="EMBL" id="QHS88065.1"/>
    </source>
</evidence>
<feature type="domain" description="Proliferating cell nuclear antigen PCNA C-terminal" evidence="4">
    <location>
        <begin position="134"/>
        <end position="257"/>
    </location>
</feature>
<dbReference type="AlphaFoldDB" id="A0A6C0B747"/>
<name>A0A6C0B747_9ZZZZ</name>
<dbReference type="SUPFAM" id="SSF55979">
    <property type="entry name" value="DNA clamp"/>
    <property type="match status" value="2"/>
</dbReference>
<evidence type="ECO:0000256" key="1">
    <source>
        <dbReference type="ARBA" id="ARBA00010462"/>
    </source>
</evidence>
<protein>
    <recommendedName>
        <fullName evidence="6">Proliferating cell nuclear antigen PCNA N-terminal domain-containing protein</fullName>
    </recommendedName>
</protein>
<dbReference type="InterPro" id="IPR022649">
    <property type="entry name" value="Pr_cel_nuc_antig_C"/>
</dbReference>
<dbReference type="GO" id="GO:0003677">
    <property type="term" value="F:DNA binding"/>
    <property type="evidence" value="ECO:0007669"/>
    <property type="project" value="UniProtKB-KW"/>
</dbReference>
<dbReference type="InterPro" id="IPR000730">
    <property type="entry name" value="Pr_cel_nuc_antig"/>
</dbReference>
<dbReference type="Pfam" id="PF00705">
    <property type="entry name" value="PCNA_N"/>
    <property type="match status" value="1"/>
</dbReference>
<dbReference type="NCBIfam" id="TIGR00590">
    <property type="entry name" value="pcna"/>
    <property type="match status" value="1"/>
</dbReference>
<organism evidence="5">
    <name type="scientific">viral metagenome</name>
    <dbReference type="NCBI Taxonomy" id="1070528"/>
    <lineage>
        <taxon>unclassified sequences</taxon>
        <taxon>metagenomes</taxon>
        <taxon>organismal metagenomes</taxon>
    </lineage>
</organism>
<accession>A0A6C0B747</accession>
<evidence type="ECO:0000259" key="4">
    <source>
        <dbReference type="Pfam" id="PF02747"/>
    </source>
</evidence>
<dbReference type="PRINTS" id="PR00339">
    <property type="entry name" value="PCNACYCLIN"/>
</dbReference>
<comment type="similarity">
    <text evidence="1">Belongs to the PCNA family.</text>
</comment>
<evidence type="ECO:0008006" key="6">
    <source>
        <dbReference type="Google" id="ProtNLM"/>
    </source>
</evidence>
<sequence>MNISISNSEKADKFAYIFQHMKLFTEQINIMFEEERVYIQAMDSARVSIFEIDIKSTWFDKYERTEAANLCLGINASILYKILNTRDKSQELTITYDEDESDKLSIQFSSPNKAIFDKNFIIPLIDIDEQLMQIPESDSHAEIVINATNFANIINQLRLFGDTIDISCSEEQILLCSNSVDCGKMTVEIKMDDLDEFSINDGASLKLSFSLTQVHNICMYHKISKDVKIKWINDFPMQISYAIDNDLMNLRFYLAPKISDD</sequence>
<dbReference type="CDD" id="cd00577">
    <property type="entry name" value="PCNA"/>
    <property type="match status" value="1"/>
</dbReference>
<feature type="domain" description="Proliferating cell nuclear antigen PCNA N-terminal" evidence="3">
    <location>
        <begin position="16"/>
        <end position="129"/>
    </location>
</feature>
<dbReference type="PANTHER" id="PTHR11352">
    <property type="entry name" value="PROLIFERATING CELL NUCLEAR ANTIGEN"/>
    <property type="match status" value="1"/>
</dbReference>
<dbReference type="GO" id="GO:0006272">
    <property type="term" value="P:leading strand elongation"/>
    <property type="evidence" value="ECO:0007669"/>
    <property type="project" value="TreeGrafter"/>
</dbReference>
<evidence type="ECO:0000256" key="2">
    <source>
        <dbReference type="ARBA" id="ARBA00023125"/>
    </source>
</evidence>
<keyword evidence="2" id="KW-0238">DNA-binding</keyword>
<dbReference type="EMBL" id="MN739092">
    <property type="protein sequence ID" value="QHS88065.1"/>
    <property type="molecule type" value="Genomic_DNA"/>
</dbReference>
<dbReference type="PANTHER" id="PTHR11352:SF0">
    <property type="entry name" value="PROLIFERATING CELL NUCLEAR ANTIGEN"/>
    <property type="match status" value="1"/>
</dbReference>
<evidence type="ECO:0000259" key="3">
    <source>
        <dbReference type="Pfam" id="PF00705"/>
    </source>
</evidence>
<dbReference type="Gene3D" id="3.70.10.10">
    <property type="match status" value="1"/>
</dbReference>